<evidence type="ECO:0000256" key="1">
    <source>
        <dbReference type="SAM" id="Phobius"/>
    </source>
</evidence>
<evidence type="ECO:0000313" key="2">
    <source>
        <dbReference type="EMBL" id="PJO74700.1"/>
    </source>
</evidence>
<dbReference type="GeneID" id="97177987"/>
<accession>A0A2H9YQ05</accession>
<evidence type="ECO:0000313" key="3">
    <source>
        <dbReference type="Proteomes" id="UP000243446"/>
    </source>
</evidence>
<dbReference type="EMBL" id="PHRG01000006">
    <property type="protein sequence ID" value="PJO74700.1"/>
    <property type="molecule type" value="Genomic_DNA"/>
</dbReference>
<protein>
    <submittedName>
        <fullName evidence="2">Invasion protein expression up-regulator SirB</fullName>
    </submittedName>
</protein>
<proteinExistence type="predicted"/>
<keyword evidence="1" id="KW-1133">Transmembrane helix</keyword>
<reference evidence="2 3" key="1">
    <citation type="submission" date="2017-11" db="EMBL/GenBank/DDBJ databases">
        <title>Revising the taxonomy of the Acinetobacter lwoffii group: the description of Acinetobacter pseudolwoffii sp. nov. and emended description of Acinetobacter lwoffii.</title>
        <authorList>
            <person name="Nemec A."/>
            <person name="Radolfova-Krizova L."/>
        </authorList>
    </citation>
    <scope>NUCLEOTIDE SEQUENCE [LARGE SCALE GENOMIC DNA]</scope>
    <source>
        <strain evidence="2 3">ANC 5044</strain>
    </source>
</reference>
<feature type="transmembrane region" description="Helical" evidence="1">
    <location>
        <begin position="106"/>
        <end position="125"/>
    </location>
</feature>
<feature type="transmembrane region" description="Helical" evidence="1">
    <location>
        <begin position="75"/>
        <end position="94"/>
    </location>
</feature>
<dbReference type="AlphaFoldDB" id="A0A2H9YQ05"/>
<feature type="transmembrane region" description="Helical" evidence="1">
    <location>
        <begin position="44"/>
        <end position="63"/>
    </location>
</feature>
<feature type="transmembrane region" description="Helical" evidence="1">
    <location>
        <begin position="12"/>
        <end position="32"/>
    </location>
</feature>
<dbReference type="Proteomes" id="UP000243446">
    <property type="component" value="Unassembled WGS sequence"/>
</dbReference>
<gene>
    <name evidence="2" type="ORF">CWI32_11525</name>
</gene>
<comment type="caution">
    <text evidence="2">The sequence shown here is derived from an EMBL/GenBank/DDBJ whole genome shotgun (WGS) entry which is preliminary data.</text>
</comment>
<keyword evidence="1" id="KW-0472">Membrane</keyword>
<sequence length="130" mass="14064">METQLLVKIIHMSAAGLAIVAILARALTLFIGTQGNLPNPKARIALVALQHLAITVIALTGIVSLVIKDFDVQPWFYAKVILFFVLVSSLAKAYKKDDSILLAQRRAGLFIAVVALVSILILVMIKPNFG</sequence>
<keyword evidence="1" id="KW-0812">Transmembrane</keyword>
<name>A0A2H9YQ05_9GAMM</name>
<dbReference type="RefSeq" id="WP_100535338.1">
    <property type="nucleotide sequence ID" value="NZ_CBDBYO010000033.1"/>
</dbReference>
<organism evidence="2 3">
    <name type="scientific">Acinetobacter pseudolwoffii</name>
    <dbReference type="NCBI Taxonomy" id="2053287"/>
    <lineage>
        <taxon>Bacteria</taxon>
        <taxon>Pseudomonadati</taxon>
        <taxon>Pseudomonadota</taxon>
        <taxon>Gammaproteobacteria</taxon>
        <taxon>Moraxellales</taxon>
        <taxon>Moraxellaceae</taxon>
        <taxon>Acinetobacter</taxon>
    </lineage>
</organism>